<accession>A0ACC3BMS8</accession>
<evidence type="ECO:0000313" key="1">
    <source>
        <dbReference type="EMBL" id="KAK1858786.1"/>
    </source>
</evidence>
<sequence>MKIEGTLFGSSTLLVVIWWIITVAQYATSGVFLLFLSHKALMVLVYPFVTRKDPVAGVLPADPADRPFVTVQLPCYNEAAVIRRVIDAACNLEWPRDRFEVHVLDDSNDETTAIAEDASAYWRSVGTECRVIRRPVRTGYKAGALQWDIDHEVHPDSRFFPVFDADFAPAPGWLAQGMAYFYTPTGEDVPSISMVQGRWTYLNTAAAPVLPRLQELILNGHFFIEQVFRSRTDRPWNFNGTAGIWRRAVIQSVGGWEHDTIVEDSDLSIKCFDAGYRGVYVRDLGAPSELPVSIGDYRSQQTRWVKGMGQVFAKRARVVLTSPHTNVKQKVEFLFHKLPSLTYIATVVFQLYFPLAIFVAVPFSYPWLGVNLGALVVFWAFYSLALYRTLGVARAVLAQWRVLGVMVLSWGMAPLLASAFIEGLFSHDATFTRTPKRAATIDTESERTWSMSSTGVRPPSAGGGAPLAAGQPALAEYIHGGDLDTPGGVPPLGSSSSGGGREVLPPAALAAAAAAAAAAAVAAPAGVATTTGYPPRRHPRCVTVASGGVGEAAADYPPHGSMGGLDDGISHAVNEQTYRTLTAVTGSSEAASRTTSDGSVTVPTATTPSSNHTSGHTSSGSLSGRSFPRGATGRRRRRAAGPPFFRTKFSVLPLFEAALALWSAFAAVAAIFGLARAPLLDPVDGAANTDTAWLVAVVVFGAGSAVGLGWNAAESVGRMAGGGVADIGRGVGRAAATVGSAVCGCCRGGARDDDDGDDGGGGGGRGGWRKGRRRRGRRPVASVGSSLPGGEVGVDDARAAAEAAAAAVPPATPEAGTVTAPEDSPAVAV</sequence>
<reference evidence="1" key="1">
    <citation type="submission" date="2019-11" db="EMBL/GenBank/DDBJ databases">
        <title>Nori genome reveals adaptations in red seaweeds to the harsh intertidal environment.</title>
        <authorList>
            <person name="Wang D."/>
            <person name="Mao Y."/>
        </authorList>
    </citation>
    <scope>NUCLEOTIDE SEQUENCE</scope>
    <source>
        <tissue evidence="1">Gametophyte</tissue>
    </source>
</reference>
<keyword evidence="2" id="KW-1185">Reference proteome</keyword>
<comment type="caution">
    <text evidence="1">The sequence shown here is derived from an EMBL/GenBank/DDBJ whole genome shotgun (WGS) entry which is preliminary data.</text>
</comment>
<dbReference type="EMBL" id="CM020618">
    <property type="protein sequence ID" value="KAK1858786.1"/>
    <property type="molecule type" value="Genomic_DNA"/>
</dbReference>
<gene>
    <name evidence="1" type="ORF">I4F81_001386</name>
</gene>
<name>A0ACC3BMS8_PYRYE</name>
<protein>
    <submittedName>
        <fullName evidence="1">Uncharacterized protein</fullName>
    </submittedName>
</protein>
<organism evidence="1 2">
    <name type="scientific">Pyropia yezoensis</name>
    <name type="common">Susabi-nori</name>
    <name type="synonym">Porphyra yezoensis</name>
    <dbReference type="NCBI Taxonomy" id="2788"/>
    <lineage>
        <taxon>Eukaryota</taxon>
        <taxon>Rhodophyta</taxon>
        <taxon>Bangiophyceae</taxon>
        <taxon>Bangiales</taxon>
        <taxon>Bangiaceae</taxon>
        <taxon>Pyropia</taxon>
    </lineage>
</organism>
<proteinExistence type="predicted"/>
<evidence type="ECO:0000313" key="2">
    <source>
        <dbReference type="Proteomes" id="UP000798662"/>
    </source>
</evidence>
<dbReference type="Proteomes" id="UP000798662">
    <property type="component" value="Chromosome 1"/>
</dbReference>